<protein>
    <submittedName>
        <fullName evidence="1">Uncharacterized protein</fullName>
    </submittedName>
</protein>
<sequence length="140" mass="16465">MDNLPILYVSFINYKDNTISIPVYYYTWIIKNTDGTTTQITGENFLHPLDKVNSLPEIQIPYSNNSILLTFSTSPTNYTVQYWIYSKSDYNDCYKVHDNYIPISDNHLLFLPNLSDNYVIQVNANWPQGHISYDFFVSYY</sequence>
<evidence type="ECO:0000313" key="1">
    <source>
        <dbReference type="EMBL" id="BCJ98467.1"/>
    </source>
</evidence>
<dbReference type="Proteomes" id="UP000515703">
    <property type="component" value="Chromosome"/>
</dbReference>
<dbReference type="SUPFAM" id="SSF49265">
    <property type="entry name" value="Fibronectin type III"/>
    <property type="match status" value="1"/>
</dbReference>
<gene>
    <name evidence="1" type="ORF">bsdcttw_15080</name>
</gene>
<dbReference type="KEGG" id="acht:bsdcttw_15080"/>
<keyword evidence="2" id="KW-1185">Reference proteome</keyword>
<proteinExistence type="predicted"/>
<dbReference type="RefSeq" id="WP_185258795.1">
    <property type="nucleotide sequence ID" value="NZ_AP023368.1"/>
</dbReference>
<reference evidence="1 2" key="1">
    <citation type="submission" date="2020-08" db="EMBL/GenBank/DDBJ databases">
        <title>Draft genome sequencing of an Anaerocolumna strain isolated from anoxic soil subjected to BSD treatment.</title>
        <authorList>
            <person name="Uek A."/>
            <person name="Tonouchi A."/>
        </authorList>
    </citation>
    <scope>NUCLEOTIDE SEQUENCE [LARGE SCALE GENOMIC DNA]</scope>
    <source>
        <strain evidence="1 2">CTTW</strain>
    </source>
</reference>
<evidence type="ECO:0000313" key="2">
    <source>
        <dbReference type="Proteomes" id="UP000515703"/>
    </source>
</evidence>
<dbReference type="AlphaFoldDB" id="A0A7I8DL67"/>
<organism evidence="1 2">
    <name type="scientific">Anaerocolumna chitinilytica</name>
    <dbReference type="NCBI Taxonomy" id="1727145"/>
    <lineage>
        <taxon>Bacteria</taxon>
        <taxon>Bacillati</taxon>
        <taxon>Bacillota</taxon>
        <taxon>Clostridia</taxon>
        <taxon>Lachnospirales</taxon>
        <taxon>Lachnospiraceae</taxon>
        <taxon>Anaerocolumna</taxon>
    </lineage>
</organism>
<name>A0A7I8DL67_9FIRM</name>
<dbReference type="InterPro" id="IPR036116">
    <property type="entry name" value="FN3_sf"/>
</dbReference>
<dbReference type="EMBL" id="AP023368">
    <property type="protein sequence ID" value="BCJ98467.1"/>
    <property type="molecule type" value="Genomic_DNA"/>
</dbReference>
<accession>A0A7I8DL67</accession>
<reference evidence="1 2" key="2">
    <citation type="submission" date="2020-08" db="EMBL/GenBank/DDBJ databases">
        <authorList>
            <person name="Ueki A."/>
            <person name="Tonouchi A."/>
        </authorList>
    </citation>
    <scope>NUCLEOTIDE SEQUENCE [LARGE SCALE GENOMIC DNA]</scope>
    <source>
        <strain evidence="1 2">CTTW</strain>
    </source>
</reference>